<comment type="similarity">
    <text evidence="8">Belongs to the DNA polymerase type-B-like family. GLD2 subfamily.</text>
</comment>
<keyword evidence="4" id="KW-0963">Cytoplasm</keyword>
<dbReference type="SUPFAM" id="SSF81631">
    <property type="entry name" value="PAP/OAS1 substrate-binding domain"/>
    <property type="match status" value="1"/>
</dbReference>
<evidence type="ECO:0000256" key="5">
    <source>
        <dbReference type="ARBA" id="ARBA00022679"/>
    </source>
</evidence>
<feature type="region of interest" description="Disordered" evidence="9">
    <location>
        <begin position="1"/>
        <end position="171"/>
    </location>
</feature>
<dbReference type="PANTHER" id="PTHR12271">
    <property type="entry name" value="POLY A POLYMERASE CID PAP -RELATED"/>
    <property type="match status" value="1"/>
</dbReference>
<dbReference type="GO" id="GO:0005737">
    <property type="term" value="C:cytoplasm"/>
    <property type="evidence" value="ECO:0007669"/>
    <property type="project" value="UniProtKB-SubCell"/>
</dbReference>
<protein>
    <submittedName>
        <fullName evidence="12">Putative polya rna polymerase gld-2 protein a</fullName>
    </submittedName>
</protein>
<evidence type="ECO:0000256" key="7">
    <source>
        <dbReference type="ARBA" id="ARBA00022842"/>
    </source>
</evidence>
<keyword evidence="7" id="KW-0460">Magnesium</keyword>
<sequence>MLHRNVPPLPNGPWLLPPYVVLTPQPQLNMPHPRGLSRQSPMGSPRASPSPYARPSQQQSPRPAPRPVQQPSPRPPQRPSQQPSPRLAPRPSQQPSPRPAPGSSQQPRVQQQSGSPSTPRKGLKRQLEPIVVEDCPSPEAKRRPQGYPAGELPPPVSREAECSTSSGSGTFTAANEKWAKVSEGILRHFMERRQSKEMYSQKMALRNKVYRILQRIFPLCGLYVVGSSVNGLGSNSSDMDMCLMLTDSEVDQKNEAILVLRLVSNSLNQADFVTKSEIIYAKVPILKFSDRGSGVEIDLNVNNSVGIRNTQLLNCYSRLDWRVAPLALAVKAWAEHHGINQAKFMTLSSYSLVLMLIHYLQCGCRPVVLPCLQKMLPKKFQEEDVRSLNLYEELPAFKSHNEQSLGELLHGFLCYYARQFSFSDSCISVRLGDCIPRAAAMAHRSPKNTRQQWKFICIEEPFDRTNTARSVYDYAAFQLIVNTFKTSLARLEATHDLSCVLPTSRSPPSSRSK</sequence>
<evidence type="ECO:0000256" key="2">
    <source>
        <dbReference type="ARBA" id="ARBA00001946"/>
    </source>
</evidence>
<feature type="compositionally biased region" description="Polar residues" evidence="9">
    <location>
        <begin position="109"/>
        <end position="118"/>
    </location>
</feature>
<feature type="domain" description="Poly(A) RNA polymerase mitochondrial-like central palm" evidence="11">
    <location>
        <begin position="182"/>
        <end position="318"/>
    </location>
</feature>
<comment type="subcellular location">
    <subcellularLocation>
        <location evidence="3">Cytoplasm</location>
    </subcellularLocation>
</comment>
<evidence type="ECO:0000256" key="9">
    <source>
        <dbReference type="SAM" id="MobiDB-lite"/>
    </source>
</evidence>
<evidence type="ECO:0000256" key="4">
    <source>
        <dbReference type="ARBA" id="ARBA00022490"/>
    </source>
</evidence>
<feature type="compositionally biased region" description="Pro residues" evidence="9">
    <location>
        <begin position="62"/>
        <end position="78"/>
    </location>
</feature>
<keyword evidence="5" id="KW-0808">Transferase</keyword>
<comment type="cofactor">
    <cofactor evidence="2">
        <name>Mg(2+)</name>
        <dbReference type="ChEBI" id="CHEBI:18420"/>
    </cofactor>
</comment>
<dbReference type="GO" id="GO:1990817">
    <property type="term" value="F:poly(A) RNA polymerase activity"/>
    <property type="evidence" value="ECO:0007669"/>
    <property type="project" value="TreeGrafter"/>
</dbReference>
<evidence type="ECO:0000259" key="10">
    <source>
        <dbReference type="Pfam" id="PF03828"/>
    </source>
</evidence>
<proteinExistence type="evidence at transcript level"/>
<dbReference type="Gene3D" id="3.30.460.10">
    <property type="entry name" value="Beta Polymerase, domain 2"/>
    <property type="match status" value="1"/>
</dbReference>
<dbReference type="InterPro" id="IPR002058">
    <property type="entry name" value="PAP_assoc"/>
</dbReference>
<keyword evidence="6" id="KW-0479">Metal-binding</keyword>
<evidence type="ECO:0000256" key="6">
    <source>
        <dbReference type="ARBA" id="ARBA00022723"/>
    </source>
</evidence>
<evidence type="ECO:0000256" key="8">
    <source>
        <dbReference type="ARBA" id="ARBA00038491"/>
    </source>
</evidence>
<dbReference type="PANTHER" id="PTHR12271:SF40">
    <property type="entry name" value="POLY(A) RNA POLYMERASE GLD2"/>
    <property type="match status" value="1"/>
</dbReference>
<feature type="domain" description="PAP-associated" evidence="10">
    <location>
        <begin position="404"/>
        <end position="466"/>
    </location>
</feature>
<dbReference type="CDD" id="cd05402">
    <property type="entry name" value="NT_PAP_TUTase"/>
    <property type="match status" value="1"/>
</dbReference>
<feature type="compositionally biased region" description="Pro residues" evidence="9">
    <location>
        <begin position="86"/>
        <end position="100"/>
    </location>
</feature>
<organism evidence="12">
    <name type="scientific">Ixodes ricinus</name>
    <name type="common">Common tick</name>
    <name type="synonym">Acarus ricinus</name>
    <dbReference type="NCBI Taxonomy" id="34613"/>
    <lineage>
        <taxon>Eukaryota</taxon>
        <taxon>Metazoa</taxon>
        <taxon>Ecdysozoa</taxon>
        <taxon>Arthropoda</taxon>
        <taxon>Chelicerata</taxon>
        <taxon>Arachnida</taxon>
        <taxon>Acari</taxon>
        <taxon>Parasitiformes</taxon>
        <taxon>Ixodida</taxon>
        <taxon>Ixodoidea</taxon>
        <taxon>Ixodidae</taxon>
        <taxon>Ixodinae</taxon>
        <taxon>Ixodes</taxon>
    </lineage>
</organism>
<name>A0A131Y6I0_IXORI</name>
<dbReference type="EMBL" id="GEFM01000722">
    <property type="protein sequence ID" value="JAP75074.1"/>
    <property type="molecule type" value="mRNA"/>
</dbReference>
<evidence type="ECO:0000256" key="1">
    <source>
        <dbReference type="ARBA" id="ARBA00001936"/>
    </source>
</evidence>
<accession>A0A131Y6I0</accession>
<evidence type="ECO:0000313" key="12">
    <source>
        <dbReference type="EMBL" id="JAP75074.1"/>
    </source>
</evidence>
<evidence type="ECO:0000259" key="11">
    <source>
        <dbReference type="Pfam" id="PF22600"/>
    </source>
</evidence>
<dbReference type="InterPro" id="IPR054708">
    <property type="entry name" value="MTPAP-like_central"/>
</dbReference>
<dbReference type="InterPro" id="IPR043519">
    <property type="entry name" value="NT_sf"/>
</dbReference>
<dbReference type="GO" id="GO:0031123">
    <property type="term" value="P:RNA 3'-end processing"/>
    <property type="evidence" value="ECO:0007669"/>
    <property type="project" value="TreeGrafter"/>
</dbReference>
<dbReference type="Gene3D" id="1.10.1410.10">
    <property type="match status" value="1"/>
</dbReference>
<dbReference type="GO" id="GO:0046872">
    <property type="term" value="F:metal ion binding"/>
    <property type="evidence" value="ECO:0007669"/>
    <property type="project" value="UniProtKB-KW"/>
</dbReference>
<dbReference type="SUPFAM" id="SSF81301">
    <property type="entry name" value="Nucleotidyltransferase"/>
    <property type="match status" value="1"/>
</dbReference>
<dbReference type="Pfam" id="PF03828">
    <property type="entry name" value="PAP_assoc"/>
    <property type="match status" value="1"/>
</dbReference>
<comment type="cofactor">
    <cofactor evidence="1">
        <name>Mn(2+)</name>
        <dbReference type="ChEBI" id="CHEBI:29035"/>
    </cofactor>
</comment>
<dbReference type="Pfam" id="PF22600">
    <property type="entry name" value="MTPAP-like_central"/>
    <property type="match status" value="1"/>
</dbReference>
<dbReference type="AlphaFoldDB" id="A0A131Y6I0"/>
<feature type="compositionally biased region" description="Low complexity" evidence="9">
    <location>
        <begin position="44"/>
        <end position="61"/>
    </location>
</feature>
<reference evidence="12" key="1">
    <citation type="submission" date="2016-02" db="EMBL/GenBank/DDBJ databases">
        <title>RNAseq analyses of the midgut from blood- or serum-fed Ixodes ricinus ticks.</title>
        <authorList>
            <person name="Perner J."/>
            <person name="Provaznik J."/>
            <person name="Schrenkova J."/>
            <person name="Urbanova V."/>
            <person name="Ribeiro J.M."/>
            <person name="Kopacek P."/>
        </authorList>
    </citation>
    <scope>NUCLEOTIDE SEQUENCE</scope>
    <source>
        <tissue evidence="12">Gut</tissue>
    </source>
</reference>
<evidence type="ECO:0000256" key="3">
    <source>
        <dbReference type="ARBA" id="ARBA00004496"/>
    </source>
</evidence>